<dbReference type="InterPro" id="IPR011333">
    <property type="entry name" value="SKP1/BTB/POZ_sf"/>
</dbReference>
<dbReference type="CDD" id="cd18186">
    <property type="entry name" value="BTB_POZ_ZBTB_KLHL-like"/>
    <property type="match status" value="1"/>
</dbReference>
<comment type="caution">
    <text evidence="2">The sequence shown here is derived from an EMBL/GenBank/DDBJ whole genome shotgun (WGS) entry which is preliminary data.</text>
</comment>
<feature type="domain" description="BTB" evidence="1">
    <location>
        <begin position="175"/>
        <end position="263"/>
    </location>
</feature>
<dbReference type="AlphaFoldDB" id="A0A409XPV9"/>
<keyword evidence="3" id="KW-1185">Reference proteome</keyword>
<dbReference type="InParanoid" id="A0A409XPV9"/>
<protein>
    <recommendedName>
        <fullName evidence="1">BTB domain-containing protein</fullName>
    </recommendedName>
</protein>
<accession>A0A409XPV9</accession>
<dbReference type="Proteomes" id="UP000283269">
    <property type="component" value="Unassembled WGS sequence"/>
</dbReference>
<reference evidence="2 3" key="1">
    <citation type="journal article" date="2018" name="Evol. Lett.">
        <title>Horizontal gene cluster transfer increased hallucinogenic mushroom diversity.</title>
        <authorList>
            <person name="Reynolds H.T."/>
            <person name="Vijayakumar V."/>
            <person name="Gluck-Thaler E."/>
            <person name="Korotkin H.B."/>
            <person name="Matheny P.B."/>
            <person name="Slot J.C."/>
        </authorList>
    </citation>
    <scope>NUCLEOTIDE SEQUENCE [LARGE SCALE GENOMIC DNA]</scope>
    <source>
        <strain evidence="2 3">2631</strain>
    </source>
</reference>
<dbReference type="STRING" id="93625.A0A409XPV9"/>
<dbReference type="OrthoDB" id="2130750at2759"/>
<dbReference type="EMBL" id="NHYD01000972">
    <property type="protein sequence ID" value="PPQ92760.1"/>
    <property type="molecule type" value="Genomic_DNA"/>
</dbReference>
<name>A0A409XPV9_PSICY</name>
<gene>
    <name evidence="2" type="ORF">CVT25_003869</name>
</gene>
<proteinExistence type="predicted"/>
<sequence length="672" mass="75748">MPQDLAEIYDDTALVRLGKVTDNSLRLALEESTSEWRKDIAELLHDAKNRFPDIVWKDEGVDSSLVEVWAHRAIVLGKWAPPNFIAQYTSGLDDDNILDEQLTDIKEESQPNAPDTRVAKGILVLKIPSNETPESIYTELLAIYGADKLDHLSDARTTLRMRDGLRDIWRSRLHTDIKIRVPWIGQNPEHKGPFSRFSCHRSILVSRSSYFRDRPLGDAASRRIDNQESDESPIISLPFPPFTPSSFYLILDYMYTGMLKSRDREINLTTSFSVIRGSIFLRMPSLQKLTVAHIAVEMLHGLFHAYLSATDYLRLVQTSWSNMIKYGGCRCASCISRIPRVLLFALGSNIHSFVLERGARRALVGLFGAAWCSHEFATIPRNIRDSILKNVRKMIVPCNAISLLFAAEEGLAKLDESPQSWDSAIRTAIVSVRESVEDLLCKDSRACFDCDDWRNIVENGDLGPCGDLENDPTKQMKLDWIRNAILRGVRNLGPERPAVYQILIALYQNLDSLPIPKESGKQHLHKFTEHIKGDLLSVMAPMRFFSTVLSHYLTLPNLELGGGLNVNPSAELSSDNNHLHDDWDNSSSAISLYSYVSEQSIPWSFVGTDEVDCSPYVAALDLANVSLYSYPSSRTLSTDYGVFYTRLALSQETVGSLSRRRSYDSIATSRDY</sequence>
<evidence type="ECO:0000313" key="2">
    <source>
        <dbReference type="EMBL" id="PPQ92760.1"/>
    </source>
</evidence>
<dbReference type="SUPFAM" id="SSF54695">
    <property type="entry name" value="POZ domain"/>
    <property type="match status" value="1"/>
</dbReference>
<dbReference type="InterPro" id="IPR000210">
    <property type="entry name" value="BTB/POZ_dom"/>
</dbReference>
<dbReference type="PROSITE" id="PS50097">
    <property type="entry name" value="BTB"/>
    <property type="match status" value="1"/>
</dbReference>
<dbReference type="SMART" id="SM00225">
    <property type="entry name" value="BTB"/>
    <property type="match status" value="1"/>
</dbReference>
<dbReference type="Gene3D" id="3.30.710.10">
    <property type="entry name" value="Potassium Channel Kv1.1, Chain A"/>
    <property type="match status" value="1"/>
</dbReference>
<organism evidence="2 3">
    <name type="scientific">Psilocybe cyanescens</name>
    <dbReference type="NCBI Taxonomy" id="93625"/>
    <lineage>
        <taxon>Eukaryota</taxon>
        <taxon>Fungi</taxon>
        <taxon>Dikarya</taxon>
        <taxon>Basidiomycota</taxon>
        <taxon>Agaricomycotina</taxon>
        <taxon>Agaricomycetes</taxon>
        <taxon>Agaricomycetidae</taxon>
        <taxon>Agaricales</taxon>
        <taxon>Agaricineae</taxon>
        <taxon>Strophariaceae</taxon>
        <taxon>Psilocybe</taxon>
    </lineage>
</organism>
<evidence type="ECO:0000259" key="1">
    <source>
        <dbReference type="PROSITE" id="PS50097"/>
    </source>
</evidence>
<dbReference type="Pfam" id="PF00651">
    <property type="entry name" value="BTB"/>
    <property type="match status" value="1"/>
</dbReference>
<evidence type="ECO:0000313" key="3">
    <source>
        <dbReference type="Proteomes" id="UP000283269"/>
    </source>
</evidence>